<dbReference type="InterPro" id="IPR001867">
    <property type="entry name" value="OmpR/PhoB-type_DNA-bd"/>
</dbReference>
<dbReference type="SUPFAM" id="SSF52172">
    <property type="entry name" value="CheY-like"/>
    <property type="match status" value="1"/>
</dbReference>
<accession>A0A518B9J4</accession>
<dbReference type="InterPro" id="IPR001789">
    <property type="entry name" value="Sig_transdc_resp-reg_receiver"/>
</dbReference>
<keyword evidence="2" id="KW-0902">Two-component regulatory system</keyword>
<dbReference type="PANTHER" id="PTHR48111:SF21">
    <property type="entry name" value="DNA-BINDING DUAL MASTER TRANSCRIPTIONAL REGULATOR RPAA"/>
    <property type="match status" value="1"/>
</dbReference>
<proteinExistence type="predicted"/>
<evidence type="ECO:0000259" key="9">
    <source>
        <dbReference type="PROSITE" id="PS51755"/>
    </source>
</evidence>
<dbReference type="PROSITE" id="PS50110">
    <property type="entry name" value="RESPONSE_REGULATORY"/>
    <property type="match status" value="1"/>
</dbReference>
<dbReference type="InterPro" id="IPR039420">
    <property type="entry name" value="WalR-like"/>
</dbReference>
<dbReference type="RefSeq" id="WP_145261293.1">
    <property type="nucleotide sequence ID" value="NZ_CP036279.1"/>
</dbReference>
<keyword evidence="3" id="KW-0805">Transcription regulation</keyword>
<evidence type="ECO:0000313" key="11">
    <source>
        <dbReference type="Proteomes" id="UP000317093"/>
    </source>
</evidence>
<evidence type="ECO:0000256" key="5">
    <source>
        <dbReference type="ARBA" id="ARBA00023163"/>
    </source>
</evidence>
<feature type="modified residue" description="4-aspartylphosphate" evidence="6">
    <location>
        <position position="57"/>
    </location>
</feature>
<keyword evidence="11" id="KW-1185">Reference proteome</keyword>
<dbReference type="SUPFAM" id="SSF46894">
    <property type="entry name" value="C-terminal effector domain of the bipartite response regulators"/>
    <property type="match status" value="1"/>
</dbReference>
<gene>
    <name evidence="10" type="primary">regX3</name>
    <name evidence="10" type="ORF">Pan216_45390</name>
</gene>
<dbReference type="KEGG" id="knv:Pan216_45390"/>
<keyword evidence="4 7" id="KW-0238">DNA-binding</keyword>
<dbReference type="Gene3D" id="1.10.10.10">
    <property type="entry name" value="Winged helix-like DNA-binding domain superfamily/Winged helix DNA-binding domain"/>
    <property type="match status" value="1"/>
</dbReference>
<dbReference type="Gene3D" id="3.40.50.2300">
    <property type="match status" value="1"/>
</dbReference>
<dbReference type="GO" id="GO:0000976">
    <property type="term" value="F:transcription cis-regulatory region binding"/>
    <property type="evidence" value="ECO:0007669"/>
    <property type="project" value="TreeGrafter"/>
</dbReference>
<evidence type="ECO:0000259" key="8">
    <source>
        <dbReference type="PROSITE" id="PS50110"/>
    </source>
</evidence>
<dbReference type="Pfam" id="PF00072">
    <property type="entry name" value="Response_reg"/>
    <property type="match status" value="1"/>
</dbReference>
<dbReference type="EMBL" id="CP036279">
    <property type="protein sequence ID" value="QDU63658.1"/>
    <property type="molecule type" value="Genomic_DNA"/>
</dbReference>
<dbReference type="OrthoDB" id="272875at2"/>
<protein>
    <submittedName>
        <fullName evidence="10">Sensory transduction protein regX3</fullName>
    </submittedName>
</protein>
<feature type="DNA-binding region" description="OmpR/PhoB-type" evidence="7">
    <location>
        <begin position="136"/>
        <end position="235"/>
    </location>
</feature>
<evidence type="ECO:0000256" key="2">
    <source>
        <dbReference type="ARBA" id="ARBA00023012"/>
    </source>
</evidence>
<dbReference type="FunFam" id="3.40.50.2300:FF:000001">
    <property type="entry name" value="DNA-binding response regulator PhoB"/>
    <property type="match status" value="1"/>
</dbReference>
<organism evidence="10 11">
    <name type="scientific">Kolteria novifilia</name>
    <dbReference type="NCBI Taxonomy" id="2527975"/>
    <lineage>
        <taxon>Bacteria</taxon>
        <taxon>Pseudomonadati</taxon>
        <taxon>Planctomycetota</taxon>
        <taxon>Planctomycetia</taxon>
        <taxon>Kolteriales</taxon>
        <taxon>Kolteriaceae</taxon>
        <taxon>Kolteria</taxon>
    </lineage>
</organism>
<dbReference type="SMART" id="SM00862">
    <property type="entry name" value="Trans_reg_C"/>
    <property type="match status" value="1"/>
</dbReference>
<dbReference type="SMART" id="SM00448">
    <property type="entry name" value="REC"/>
    <property type="match status" value="1"/>
</dbReference>
<sequence length="243" mass="27539">MKKGHHILIVEDEEHLSIGLRFNFEAEGYRVAVAGDGPSGLRIFRDAEPPIDLIILDLMLPGMSGYEICRQIRTIDPSVPILVLSARTLGEDKAKAFDFGSDQYLTKPFELVELISRVRNLLERRHGGHPVSPEQQETVSFGTAEVDFRTHEVKVAGEPRTLTPLELQLLRLFINNEGVVLTRGDILKEVWNIDPPPATRTVDNFVMRLRKHFEEDPANPKHILSVRGAGYRFMSRHEDSPEK</sequence>
<dbReference type="InterPro" id="IPR016032">
    <property type="entry name" value="Sig_transdc_resp-reg_C-effctor"/>
</dbReference>
<feature type="domain" description="Response regulatory" evidence="8">
    <location>
        <begin position="6"/>
        <end position="122"/>
    </location>
</feature>
<dbReference type="GO" id="GO:0032993">
    <property type="term" value="C:protein-DNA complex"/>
    <property type="evidence" value="ECO:0007669"/>
    <property type="project" value="TreeGrafter"/>
</dbReference>
<dbReference type="GO" id="GO:0000156">
    <property type="term" value="F:phosphorelay response regulator activity"/>
    <property type="evidence" value="ECO:0007669"/>
    <property type="project" value="TreeGrafter"/>
</dbReference>
<dbReference type="AlphaFoldDB" id="A0A518B9J4"/>
<dbReference type="PROSITE" id="PS51755">
    <property type="entry name" value="OMPR_PHOB"/>
    <property type="match status" value="1"/>
</dbReference>
<evidence type="ECO:0000256" key="7">
    <source>
        <dbReference type="PROSITE-ProRule" id="PRU01091"/>
    </source>
</evidence>
<dbReference type="Pfam" id="PF00486">
    <property type="entry name" value="Trans_reg_C"/>
    <property type="match status" value="1"/>
</dbReference>
<keyword evidence="1 6" id="KW-0597">Phosphoprotein</keyword>
<dbReference type="GO" id="GO:0005829">
    <property type="term" value="C:cytosol"/>
    <property type="evidence" value="ECO:0007669"/>
    <property type="project" value="TreeGrafter"/>
</dbReference>
<dbReference type="CDD" id="cd17574">
    <property type="entry name" value="REC_OmpR"/>
    <property type="match status" value="1"/>
</dbReference>
<feature type="domain" description="OmpR/PhoB-type" evidence="9">
    <location>
        <begin position="136"/>
        <end position="235"/>
    </location>
</feature>
<evidence type="ECO:0000256" key="4">
    <source>
        <dbReference type="ARBA" id="ARBA00023125"/>
    </source>
</evidence>
<dbReference type="CDD" id="cd00383">
    <property type="entry name" value="trans_reg_C"/>
    <property type="match status" value="1"/>
</dbReference>
<dbReference type="InterPro" id="IPR011006">
    <property type="entry name" value="CheY-like_superfamily"/>
</dbReference>
<evidence type="ECO:0000256" key="6">
    <source>
        <dbReference type="PROSITE-ProRule" id="PRU00169"/>
    </source>
</evidence>
<evidence type="ECO:0000313" key="10">
    <source>
        <dbReference type="EMBL" id="QDU63658.1"/>
    </source>
</evidence>
<dbReference type="InterPro" id="IPR036388">
    <property type="entry name" value="WH-like_DNA-bd_sf"/>
</dbReference>
<evidence type="ECO:0000256" key="3">
    <source>
        <dbReference type="ARBA" id="ARBA00023015"/>
    </source>
</evidence>
<name>A0A518B9J4_9BACT</name>
<reference evidence="10 11" key="1">
    <citation type="submission" date="2019-02" db="EMBL/GenBank/DDBJ databases">
        <title>Deep-cultivation of Planctomycetes and their phenomic and genomic characterization uncovers novel biology.</title>
        <authorList>
            <person name="Wiegand S."/>
            <person name="Jogler M."/>
            <person name="Boedeker C."/>
            <person name="Pinto D."/>
            <person name="Vollmers J."/>
            <person name="Rivas-Marin E."/>
            <person name="Kohn T."/>
            <person name="Peeters S.H."/>
            <person name="Heuer A."/>
            <person name="Rast P."/>
            <person name="Oberbeckmann S."/>
            <person name="Bunk B."/>
            <person name="Jeske O."/>
            <person name="Meyerdierks A."/>
            <person name="Storesund J.E."/>
            <person name="Kallscheuer N."/>
            <person name="Luecker S."/>
            <person name="Lage O.M."/>
            <person name="Pohl T."/>
            <person name="Merkel B.J."/>
            <person name="Hornburger P."/>
            <person name="Mueller R.-W."/>
            <person name="Bruemmer F."/>
            <person name="Labrenz M."/>
            <person name="Spormann A.M."/>
            <person name="Op den Camp H."/>
            <person name="Overmann J."/>
            <person name="Amann R."/>
            <person name="Jetten M.S.M."/>
            <person name="Mascher T."/>
            <person name="Medema M.H."/>
            <person name="Devos D.P."/>
            <person name="Kaster A.-K."/>
            <person name="Ovreas L."/>
            <person name="Rohde M."/>
            <person name="Galperin M.Y."/>
            <person name="Jogler C."/>
        </authorList>
    </citation>
    <scope>NUCLEOTIDE SEQUENCE [LARGE SCALE GENOMIC DNA]</scope>
    <source>
        <strain evidence="10 11">Pan216</strain>
    </source>
</reference>
<dbReference type="PANTHER" id="PTHR48111">
    <property type="entry name" value="REGULATOR OF RPOS"/>
    <property type="match status" value="1"/>
</dbReference>
<evidence type="ECO:0000256" key="1">
    <source>
        <dbReference type="ARBA" id="ARBA00022553"/>
    </source>
</evidence>
<dbReference type="Proteomes" id="UP000317093">
    <property type="component" value="Chromosome"/>
</dbReference>
<keyword evidence="5" id="KW-0804">Transcription</keyword>
<dbReference type="GO" id="GO:0006355">
    <property type="term" value="P:regulation of DNA-templated transcription"/>
    <property type="evidence" value="ECO:0007669"/>
    <property type="project" value="InterPro"/>
</dbReference>